<sequence length="802" mass="89930">MGKNNHEELLGGTPEATSNKQTVEDNLLGRPHVAEKSFAPEAKKDALAPKTPEERFAELQRLTSVYLSEDDEAMLAKAFRFASEAHEGQCRKSGEPFVAHPVEVAIILADLRMDVETLCAALLHDTVEDTSVTRDQVEAEFNPQVAQLVEGVTKITRIEVESLTDEQAATIRKMFVAMSKDIRVIVIKLADRLHNMRTLGALREDRRIFKARETLEIYAPIAHRLGINNIKWELEDLSFYYLEPNKFKQISRMVTESRSEREGYLDQIISILHDEMEKVNIQAQIMGRPKHLYSIYQKMTKKGKGFSEIYDLIAVRVIVKSVKDCYSALGAVHTLWHPMPGRFKDYIAMPKFNMYQSLHTTVIGPAGRPLEVQIRTEDMHRQSEYGVAAHWRYKEKGGKSGDALDQQLAWLRQMVDWQDESQDSREFLKDLKVDLAPTEVFVFTPKGEVMSLRAGSTPVDFAYAIHTEVGNHCVGAKVNGAIVPLTYELQLGDRVDILTQKSASPSRDWLGIVKTPSARSKIRSYFSKVSRSDDLQFGRDKLTREMRKHGLGISSAQSMRALKSVADHMGYKDADDMLVHIGTGKESAQHVANRLLKILVDKGHEAETAMDYVAGDMSTGKMPPMLTSVKAPKKHEAHTSNGVVVKGVDDVLVRLSRCCNPVPGDEILGFVTRGRGVSVHRADCPNAQDLKQTPERIIEVAWENDLPKNTSFKVEVFLDALDRMNLLRDVAIILSEQGANVLSSSTTSHRDGMVEMRFLFQVSDINHIDIVLSKLRGIEGVFDARRMVPKAGGGKKKTRSDA</sequence>
<evidence type="ECO:0000259" key="7">
    <source>
        <dbReference type="PROSITE" id="PS51880"/>
    </source>
</evidence>
<dbReference type="PROSITE" id="PS51831">
    <property type="entry name" value="HD"/>
    <property type="match status" value="1"/>
</dbReference>
<dbReference type="PANTHER" id="PTHR21262">
    <property type="entry name" value="GUANOSINE-3',5'-BIS DIPHOSPHATE 3'-PYROPHOSPHOHYDROLASE"/>
    <property type="match status" value="1"/>
</dbReference>
<comment type="caution">
    <text evidence="8">The sequence shown here is derived from an EMBL/GenBank/DDBJ whole genome shotgun (WGS) entry which is preliminary data.</text>
</comment>
<feature type="domain" description="TGS" evidence="7">
    <location>
        <begin position="436"/>
        <end position="499"/>
    </location>
</feature>
<evidence type="ECO:0000256" key="1">
    <source>
        <dbReference type="ARBA" id="ARBA00004976"/>
    </source>
</evidence>
<dbReference type="FunFam" id="3.30.460.10:FF:000001">
    <property type="entry name" value="GTP pyrophosphokinase RelA"/>
    <property type="match status" value="1"/>
</dbReference>
<dbReference type="GO" id="GO:0015970">
    <property type="term" value="P:guanosine tetraphosphate biosynthetic process"/>
    <property type="evidence" value="ECO:0007669"/>
    <property type="project" value="UniProtKB-UniPathway"/>
</dbReference>
<feature type="domain" description="ACT" evidence="5">
    <location>
        <begin position="715"/>
        <end position="789"/>
    </location>
</feature>
<dbReference type="SMART" id="SM00954">
    <property type="entry name" value="RelA_SpoT"/>
    <property type="match status" value="1"/>
</dbReference>
<dbReference type="InterPro" id="IPR043519">
    <property type="entry name" value="NT_sf"/>
</dbReference>
<dbReference type="InterPro" id="IPR006674">
    <property type="entry name" value="HD_domain"/>
</dbReference>
<feature type="region of interest" description="Disordered" evidence="4">
    <location>
        <begin position="1"/>
        <end position="51"/>
    </location>
</feature>
<dbReference type="InterPro" id="IPR004095">
    <property type="entry name" value="TGS"/>
</dbReference>
<feature type="domain" description="HD" evidence="6">
    <location>
        <begin position="97"/>
        <end position="196"/>
    </location>
</feature>
<accession>A0A369MIN4</accession>
<keyword evidence="8" id="KW-0808">Transferase</keyword>
<feature type="compositionally biased region" description="Basic and acidic residues" evidence="4">
    <location>
        <begin position="41"/>
        <end position="51"/>
    </location>
</feature>
<dbReference type="Gene3D" id="1.10.3210.10">
    <property type="entry name" value="Hypothetical protein af1432"/>
    <property type="match status" value="1"/>
</dbReference>
<dbReference type="SUPFAM" id="SSF109604">
    <property type="entry name" value="HD-domain/PDEase-like"/>
    <property type="match status" value="1"/>
</dbReference>
<dbReference type="Gene3D" id="3.30.70.260">
    <property type="match status" value="1"/>
</dbReference>
<keyword evidence="8" id="KW-0418">Kinase</keyword>
<dbReference type="Proteomes" id="UP000253970">
    <property type="component" value="Unassembled WGS sequence"/>
</dbReference>
<dbReference type="SUPFAM" id="SSF81271">
    <property type="entry name" value="TGS-like"/>
    <property type="match status" value="1"/>
</dbReference>
<dbReference type="NCBIfam" id="TIGR00691">
    <property type="entry name" value="spoT_relA"/>
    <property type="match status" value="1"/>
</dbReference>
<dbReference type="UniPathway" id="UPA00908">
    <property type="reaction ID" value="UER00884"/>
</dbReference>
<dbReference type="Gene3D" id="3.30.460.10">
    <property type="entry name" value="Beta Polymerase, domain 2"/>
    <property type="match status" value="1"/>
</dbReference>
<dbReference type="InterPro" id="IPR003607">
    <property type="entry name" value="HD/PDEase_dom"/>
</dbReference>
<dbReference type="InterPro" id="IPR007685">
    <property type="entry name" value="RelA_SpoT"/>
</dbReference>
<comment type="pathway">
    <text evidence="1">Purine metabolism; ppGpp biosynthesis; ppGpp from GTP: step 1/2.</text>
</comment>
<dbReference type="SUPFAM" id="SSF81301">
    <property type="entry name" value="Nucleotidyltransferase"/>
    <property type="match status" value="1"/>
</dbReference>
<dbReference type="InterPro" id="IPR033655">
    <property type="entry name" value="TGS_RelA/SpoT"/>
</dbReference>
<dbReference type="RefSeq" id="WP_114533389.1">
    <property type="nucleotide sequence ID" value="NZ_JADNER010000005.1"/>
</dbReference>
<dbReference type="SUPFAM" id="SSF55021">
    <property type="entry name" value="ACT-like"/>
    <property type="match status" value="1"/>
</dbReference>
<comment type="catalytic activity">
    <reaction evidence="2">
        <text>GTP + ATP = guanosine 3'-diphosphate 5'-triphosphate + AMP</text>
        <dbReference type="Rhea" id="RHEA:22088"/>
        <dbReference type="ChEBI" id="CHEBI:30616"/>
        <dbReference type="ChEBI" id="CHEBI:37565"/>
        <dbReference type="ChEBI" id="CHEBI:142410"/>
        <dbReference type="ChEBI" id="CHEBI:456215"/>
        <dbReference type="EC" id="2.7.6.5"/>
    </reaction>
</comment>
<dbReference type="Pfam" id="PF04607">
    <property type="entry name" value="RelA_SpoT"/>
    <property type="match status" value="1"/>
</dbReference>
<evidence type="ECO:0000256" key="2">
    <source>
        <dbReference type="ARBA" id="ARBA00048244"/>
    </source>
</evidence>
<dbReference type="InterPro" id="IPR045865">
    <property type="entry name" value="ACT-like_dom_sf"/>
</dbReference>
<dbReference type="CDD" id="cd04876">
    <property type="entry name" value="ACT_RelA-SpoT"/>
    <property type="match status" value="1"/>
</dbReference>
<evidence type="ECO:0000259" key="6">
    <source>
        <dbReference type="PROSITE" id="PS51831"/>
    </source>
</evidence>
<dbReference type="CDD" id="cd00077">
    <property type="entry name" value="HDc"/>
    <property type="match status" value="1"/>
</dbReference>
<dbReference type="Pfam" id="PF13291">
    <property type="entry name" value="ACT_4"/>
    <property type="match status" value="1"/>
</dbReference>
<dbReference type="InterPro" id="IPR012675">
    <property type="entry name" value="Beta-grasp_dom_sf"/>
</dbReference>
<dbReference type="PROSITE" id="PS51671">
    <property type="entry name" value="ACT"/>
    <property type="match status" value="1"/>
</dbReference>
<dbReference type="EMBL" id="PPTU01000006">
    <property type="protein sequence ID" value="RDB71608.1"/>
    <property type="molecule type" value="Genomic_DNA"/>
</dbReference>
<evidence type="ECO:0000313" key="9">
    <source>
        <dbReference type="Proteomes" id="UP000253970"/>
    </source>
</evidence>
<dbReference type="InterPro" id="IPR002912">
    <property type="entry name" value="ACT_dom"/>
</dbReference>
<dbReference type="InterPro" id="IPR045600">
    <property type="entry name" value="RelA/SpoT_AH_RIS"/>
</dbReference>
<dbReference type="InterPro" id="IPR004811">
    <property type="entry name" value="RelA/Spo_fam"/>
</dbReference>
<protein>
    <submittedName>
        <fullName evidence="8">GTP pyrophosphokinase</fullName>
    </submittedName>
</protein>
<dbReference type="SMART" id="SM00471">
    <property type="entry name" value="HDc"/>
    <property type="match status" value="1"/>
</dbReference>
<organism evidence="8 9">
    <name type="scientific">Eggerthella lenta</name>
    <name type="common">Eubacterium lentum</name>
    <dbReference type="NCBI Taxonomy" id="84112"/>
    <lineage>
        <taxon>Bacteria</taxon>
        <taxon>Bacillati</taxon>
        <taxon>Actinomycetota</taxon>
        <taxon>Coriobacteriia</taxon>
        <taxon>Eggerthellales</taxon>
        <taxon>Eggerthellaceae</taxon>
        <taxon>Eggerthella</taxon>
    </lineage>
</organism>
<dbReference type="Gene3D" id="3.10.20.30">
    <property type="match status" value="1"/>
</dbReference>
<gene>
    <name evidence="8" type="ORF">C1875_05330</name>
</gene>
<evidence type="ECO:0000313" key="8">
    <source>
        <dbReference type="EMBL" id="RDB71608.1"/>
    </source>
</evidence>
<comment type="similarity">
    <text evidence="3">Belongs to the relA/spoT family.</text>
</comment>
<dbReference type="Pfam" id="PF02824">
    <property type="entry name" value="TGS"/>
    <property type="match status" value="1"/>
</dbReference>
<evidence type="ECO:0000256" key="3">
    <source>
        <dbReference type="RuleBase" id="RU003847"/>
    </source>
</evidence>
<name>A0A369MIN4_EGGLN</name>
<proteinExistence type="inferred from homology"/>
<dbReference type="CDD" id="cd01668">
    <property type="entry name" value="TGS_RSH"/>
    <property type="match status" value="1"/>
</dbReference>
<comment type="function">
    <text evidence="3">In eubacteria ppGpp (guanosine 3'-diphosphate 5'-diphosphate) is a mediator of the stringent response that coordinates a variety of cellular activities in response to changes in nutritional abundance.</text>
</comment>
<dbReference type="AlphaFoldDB" id="A0A369MIN4"/>
<dbReference type="GO" id="GO:0016301">
    <property type="term" value="F:kinase activity"/>
    <property type="evidence" value="ECO:0007669"/>
    <property type="project" value="UniProtKB-KW"/>
</dbReference>
<evidence type="ECO:0000259" key="5">
    <source>
        <dbReference type="PROSITE" id="PS51671"/>
    </source>
</evidence>
<dbReference type="Pfam" id="PF19296">
    <property type="entry name" value="RelA_AH_RIS"/>
    <property type="match status" value="1"/>
</dbReference>
<dbReference type="Pfam" id="PF13328">
    <property type="entry name" value="HD_4"/>
    <property type="match status" value="1"/>
</dbReference>
<dbReference type="PROSITE" id="PS51880">
    <property type="entry name" value="TGS"/>
    <property type="match status" value="1"/>
</dbReference>
<dbReference type="CDD" id="cd05399">
    <property type="entry name" value="NT_Rel-Spo_like"/>
    <property type="match status" value="1"/>
</dbReference>
<dbReference type="GO" id="GO:0005886">
    <property type="term" value="C:plasma membrane"/>
    <property type="evidence" value="ECO:0007669"/>
    <property type="project" value="TreeGrafter"/>
</dbReference>
<dbReference type="InterPro" id="IPR012676">
    <property type="entry name" value="TGS-like"/>
</dbReference>
<evidence type="ECO:0000256" key="4">
    <source>
        <dbReference type="SAM" id="MobiDB-lite"/>
    </source>
</evidence>
<dbReference type="PANTHER" id="PTHR21262:SF31">
    <property type="entry name" value="GTP PYROPHOSPHOKINASE"/>
    <property type="match status" value="1"/>
</dbReference>
<dbReference type="GO" id="GO:0008728">
    <property type="term" value="F:GTP diphosphokinase activity"/>
    <property type="evidence" value="ECO:0007669"/>
    <property type="project" value="UniProtKB-EC"/>
</dbReference>
<reference evidence="8 9" key="1">
    <citation type="journal article" date="2018" name="Elife">
        <title>Discovery and characterization of a prevalent human gut bacterial enzyme sufficient for the inactivation of a family of plant toxins.</title>
        <authorList>
            <person name="Koppel N."/>
            <person name="Bisanz J.E."/>
            <person name="Pandelia M.E."/>
            <person name="Turnbaugh P.J."/>
            <person name="Balskus E.P."/>
        </authorList>
    </citation>
    <scope>NUCLEOTIDE SEQUENCE [LARGE SCALE GENOMIC DNA]</scope>
    <source>
        <strain evidence="8 9">W1 BHI 6</strain>
    </source>
</reference>
<dbReference type="FunFam" id="3.10.20.30:FF:000002">
    <property type="entry name" value="GTP pyrophosphokinase (RelA/SpoT)"/>
    <property type="match status" value="1"/>
</dbReference>
<dbReference type="FunFam" id="1.10.3210.10:FF:000001">
    <property type="entry name" value="GTP pyrophosphokinase RelA"/>
    <property type="match status" value="1"/>
</dbReference>